<evidence type="ECO:0000256" key="1">
    <source>
        <dbReference type="SAM" id="MobiDB-lite"/>
    </source>
</evidence>
<keyword evidence="3" id="KW-1185">Reference proteome</keyword>
<protein>
    <submittedName>
        <fullName evidence="2">Uncharacterized protein</fullName>
    </submittedName>
</protein>
<dbReference type="AlphaFoldDB" id="A0AA39J3W4"/>
<reference evidence="2" key="1">
    <citation type="submission" date="2023-06" db="EMBL/GenBank/DDBJ databases">
        <authorList>
            <consortium name="Lawrence Berkeley National Laboratory"/>
            <person name="Ahrendt S."/>
            <person name="Sahu N."/>
            <person name="Indic B."/>
            <person name="Wong-Bajracharya J."/>
            <person name="Merenyi Z."/>
            <person name="Ke H.-M."/>
            <person name="Monk M."/>
            <person name="Kocsube S."/>
            <person name="Drula E."/>
            <person name="Lipzen A."/>
            <person name="Balint B."/>
            <person name="Henrissat B."/>
            <person name="Andreopoulos B."/>
            <person name="Martin F.M."/>
            <person name="Harder C.B."/>
            <person name="Rigling D."/>
            <person name="Ford K.L."/>
            <person name="Foster G.D."/>
            <person name="Pangilinan J."/>
            <person name="Papanicolaou A."/>
            <person name="Barry K."/>
            <person name="LaButti K."/>
            <person name="Viragh M."/>
            <person name="Koriabine M."/>
            <person name="Yan M."/>
            <person name="Riley R."/>
            <person name="Champramary S."/>
            <person name="Plett K.L."/>
            <person name="Tsai I.J."/>
            <person name="Slot J."/>
            <person name="Sipos G."/>
            <person name="Plett J."/>
            <person name="Nagy L.G."/>
            <person name="Grigoriev I.V."/>
        </authorList>
    </citation>
    <scope>NUCLEOTIDE SEQUENCE</scope>
    <source>
        <strain evidence="2">FPL87.14</strain>
    </source>
</reference>
<evidence type="ECO:0000313" key="3">
    <source>
        <dbReference type="Proteomes" id="UP001175226"/>
    </source>
</evidence>
<gene>
    <name evidence="2" type="ORF">EV421DRAFT_1740112</name>
</gene>
<dbReference type="Proteomes" id="UP001175226">
    <property type="component" value="Unassembled WGS sequence"/>
</dbReference>
<organism evidence="2 3">
    <name type="scientific">Armillaria borealis</name>
    <dbReference type="NCBI Taxonomy" id="47425"/>
    <lineage>
        <taxon>Eukaryota</taxon>
        <taxon>Fungi</taxon>
        <taxon>Dikarya</taxon>
        <taxon>Basidiomycota</taxon>
        <taxon>Agaricomycotina</taxon>
        <taxon>Agaricomycetes</taxon>
        <taxon>Agaricomycetidae</taxon>
        <taxon>Agaricales</taxon>
        <taxon>Marasmiineae</taxon>
        <taxon>Physalacriaceae</taxon>
        <taxon>Armillaria</taxon>
    </lineage>
</organism>
<name>A0AA39J3W4_9AGAR</name>
<feature type="region of interest" description="Disordered" evidence="1">
    <location>
        <begin position="110"/>
        <end position="134"/>
    </location>
</feature>
<sequence>MFLSREKREFLGPYLPEYRRVKAVAKQRPRLFAQFQSCLWLAWSKRWLPELWAPDPEDADAVRHWNHCHQRDLLVIIRTLALWEPFYAKGHKKKKAGPAELYSIRIRSEDSAQLSGTRQSDRVPKPTKRPDGTS</sequence>
<comment type="caution">
    <text evidence="2">The sequence shown here is derived from an EMBL/GenBank/DDBJ whole genome shotgun (WGS) entry which is preliminary data.</text>
</comment>
<evidence type="ECO:0000313" key="2">
    <source>
        <dbReference type="EMBL" id="KAK0435652.1"/>
    </source>
</evidence>
<accession>A0AA39J3W4</accession>
<proteinExistence type="predicted"/>
<feature type="compositionally biased region" description="Basic and acidic residues" evidence="1">
    <location>
        <begin position="119"/>
        <end position="134"/>
    </location>
</feature>
<dbReference type="EMBL" id="JAUEPT010000061">
    <property type="protein sequence ID" value="KAK0435652.1"/>
    <property type="molecule type" value="Genomic_DNA"/>
</dbReference>